<dbReference type="GeneID" id="78295959"/>
<organism evidence="3 4">
    <name type="scientific">Victivallis vadensis</name>
    <dbReference type="NCBI Taxonomy" id="172901"/>
    <lineage>
        <taxon>Bacteria</taxon>
        <taxon>Pseudomonadati</taxon>
        <taxon>Lentisphaerota</taxon>
        <taxon>Lentisphaeria</taxon>
        <taxon>Victivallales</taxon>
        <taxon>Victivallaceae</taxon>
        <taxon>Victivallis</taxon>
    </lineage>
</organism>
<dbReference type="SUPFAM" id="SSF56317">
    <property type="entry name" value="Carbon-nitrogen hydrolase"/>
    <property type="match status" value="1"/>
</dbReference>
<dbReference type="InterPro" id="IPR036526">
    <property type="entry name" value="C-N_Hydrolase_sf"/>
</dbReference>
<reference evidence="3 4" key="1">
    <citation type="submission" date="2018-04" db="EMBL/GenBank/DDBJ databases">
        <title>Genomic Encyclopedia of Type Strains, Phase IV (KMG-IV): sequencing the most valuable type-strain genomes for metagenomic binning, comparative biology and taxonomic classification.</title>
        <authorList>
            <person name="Goeker M."/>
        </authorList>
    </citation>
    <scope>NUCLEOTIDE SEQUENCE [LARGE SCALE GENOMIC DNA]</scope>
    <source>
        <strain evidence="3 4">DSM 14823</strain>
    </source>
</reference>
<dbReference type="Pfam" id="PF00795">
    <property type="entry name" value="CN_hydrolase"/>
    <property type="match status" value="1"/>
</dbReference>
<dbReference type="AlphaFoldDB" id="A0A2U1AT48"/>
<dbReference type="PROSITE" id="PS50263">
    <property type="entry name" value="CN_HYDROLASE"/>
    <property type="match status" value="1"/>
</dbReference>
<keyword evidence="4" id="KW-1185">Reference proteome</keyword>
<dbReference type="OrthoDB" id="384721at2"/>
<accession>A0A2U1AT48</accession>
<feature type="domain" description="CN hydrolase" evidence="1">
    <location>
        <begin position="1"/>
        <end position="235"/>
    </location>
</feature>
<evidence type="ECO:0000259" key="1">
    <source>
        <dbReference type="PROSITE" id="PS50263"/>
    </source>
</evidence>
<dbReference type="Pfam" id="PF03009">
    <property type="entry name" value="GDPD"/>
    <property type="match status" value="1"/>
</dbReference>
<sequence>MKVAILQPPYLAAAETIAWETEQLCLLEDSGCDLVVLPEYSNVTGIEEAAALREFAAGEGGAFIGRLTEFARNSGCAVAAGVVVADGAGRLRNRLILIGSDGQTVGGIDKMHLTDAETELGLVPGEKIELLEFNGLKIAAAICFDQYFPEYFTALARRGADLILCPSYQRAESAGRIRLLAAARALDSGAWLIRSSYSVENSPERAGNSLLVSPSGELAAVAGGMPAVLITEFNPARKFRKPASFGRPEVEHRQLIEAHRRWAFYRPENVLEEGARLCAHRGLSAAMPENTLPAFAAAIAVGAHEIEFDLFLSADLVPVVSHDPDLARVAGVPHRVEELTWEEIRRIDLGAVYGERWKGIRIPRLEEVLDISGGRVGLNIHLKTPGPDGVLLRMVGRELSRRNLLGRAYVGGEADVLEAAIRHVPEVSRSCMAEQHDSARLVDNAIRYGCRYLQFYASFQPEDVTRAHRAGIRCNLFFADDYPAAAEAVAHGIDTVLTNRAAELLAAPGSLFRPSDSAFL</sequence>
<dbReference type="InterPro" id="IPR017946">
    <property type="entry name" value="PLC-like_Pdiesterase_TIM-brl"/>
</dbReference>
<evidence type="ECO:0000313" key="3">
    <source>
        <dbReference type="EMBL" id="PVY39582.1"/>
    </source>
</evidence>
<dbReference type="Gene3D" id="3.60.110.10">
    <property type="entry name" value="Carbon-nitrogen hydrolase"/>
    <property type="match status" value="1"/>
</dbReference>
<dbReference type="RefSeq" id="WP_116884666.1">
    <property type="nucleotide sequence ID" value="NZ_CABMMC010000058.1"/>
</dbReference>
<dbReference type="InterPro" id="IPR003010">
    <property type="entry name" value="C-N_Hydrolase"/>
</dbReference>
<dbReference type="PANTHER" id="PTHR46211">
    <property type="entry name" value="GLYCEROPHOSPHORYL DIESTER PHOSPHODIESTERASE"/>
    <property type="match status" value="1"/>
</dbReference>
<dbReference type="EMBL" id="QEKH01000020">
    <property type="protein sequence ID" value="PVY39582.1"/>
    <property type="molecule type" value="Genomic_DNA"/>
</dbReference>
<dbReference type="GO" id="GO:0008081">
    <property type="term" value="F:phosphoric diester hydrolase activity"/>
    <property type="evidence" value="ECO:0007669"/>
    <property type="project" value="InterPro"/>
</dbReference>
<protein>
    <submittedName>
        <fullName evidence="3">Glycerophosphoryl diester phosphodiesterase</fullName>
    </submittedName>
</protein>
<dbReference type="CDD" id="cd07197">
    <property type="entry name" value="nitrilase"/>
    <property type="match status" value="1"/>
</dbReference>
<name>A0A2U1AT48_9BACT</name>
<feature type="domain" description="GP-PDE" evidence="2">
    <location>
        <begin position="275"/>
        <end position="520"/>
    </location>
</feature>
<dbReference type="Proteomes" id="UP000245959">
    <property type="component" value="Unassembled WGS sequence"/>
</dbReference>
<dbReference type="PANTHER" id="PTHR46211:SF14">
    <property type="entry name" value="GLYCEROPHOSPHODIESTER PHOSPHODIESTERASE"/>
    <property type="match status" value="1"/>
</dbReference>
<comment type="caution">
    <text evidence="3">The sequence shown here is derived from an EMBL/GenBank/DDBJ whole genome shotgun (WGS) entry which is preliminary data.</text>
</comment>
<dbReference type="PROSITE" id="PS51704">
    <property type="entry name" value="GP_PDE"/>
    <property type="match status" value="1"/>
</dbReference>
<proteinExistence type="predicted"/>
<evidence type="ECO:0000259" key="2">
    <source>
        <dbReference type="PROSITE" id="PS51704"/>
    </source>
</evidence>
<dbReference type="GO" id="GO:0006629">
    <property type="term" value="P:lipid metabolic process"/>
    <property type="evidence" value="ECO:0007669"/>
    <property type="project" value="InterPro"/>
</dbReference>
<dbReference type="SUPFAM" id="SSF51695">
    <property type="entry name" value="PLC-like phosphodiesterases"/>
    <property type="match status" value="1"/>
</dbReference>
<gene>
    <name evidence="3" type="ORF">C8D82_12059</name>
</gene>
<dbReference type="Gene3D" id="3.20.20.190">
    <property type="entry name" value="Phosphatidylinositol (PI) phosphodiesterase"/>
    <property type="match status" value="1"/>
</dbReference>
<dbReference type="InterPro" id="IPR030395">
    <property type="entry name" value="GP_PDE_dom"/>
</dbReference>
<evidence type="ECO:0000313" key="4">
    <source>
        <dbReference type="Proteomes" id="UP000245959"/>
    </source>
</evidence>